<protein>
    <submittedName>
        <fullName evidence="1">Uncharacterized protein</fullName>
    </submittedName>
</protein>
<comment type="caution">
    <text evidence="1">The sequence shown here is derived from an EMBL/GenBank/DDBJ whole genome shotgun (WGS) entry which is preliminary data.</text>
</comment>
<sequence>MYKHHTKCKVRKGKPVPPRWTENLKLLEEEVLRKKRRIKNAAPIRRQHLIDEYLQVKKEYQRKAEEAQTKSWKEFYTTQERETTWENIYRVIGRTAGKYEDVLLSNQNGESPRLNRSNS</sequence>
<evidence type="ECO:0000313" key="1">
    <source>
        <dbReference type="EMBL" id="GBP28798.1"/>
    </source>
</evidence>
<name>A0A4C1UQS8_EUMVA</name>
<dbReference type="AlphaFoldDB" id="A0A4C1UQS8"/>
<dbReference type="OrthoDB" id="411871at2759"/>
<reference evidence="1 2" key="1">
    <citation type="journal article" date="2019" name="Commun. Biol.">
        <title>The bagworm genome reveals a unique fibroin gene that provides high tensile strength.</title>
        <authorList>
            <person name="Kono N."/>
            <person name="Nakamura H."/>
            <person name="Ohtoshi R."/>
            <person name="Tomita M."/>
            <person name="Numata K."/>
            <person name="Arakawa K."/>
        </authorList>
    </citation>
    <scope>NUCLEOTIDE SEQUENCE [LARGE SCALE GENOMIC DNA]</scope>
</reference>
<gene>
    <name evidence="1" type="ORF">EVAR_19842_1</name>
</gene>
<keyword evidence="2" id="KW-1185">Reference proteome</keyword>
<dbReference type="Proteomes" id="UP000299102">
    <property type="component" value="Unassembled WGS sequence"/>
</dbReference>
<dbReference type="EMBL" id="BGZK01000211">
    <property type="protein sequence ID" value="GBP28798.1"/>
    <property type="molecule type" value="Genomic_DNA"/>
</dbReference>
<accession>A0A4C1UQS8</accession>
<organism evidence="1 2">
    <name type="scientific">Eumeta variegata</name>
    <name type="common">Bagworm moth</name>
    <name type="synonym">Eumeta japonica</name>
    <dbReference type="NCBI Taxonomy" id="151549"/>
    <lineage>
        <taxon>Eukaryota</taxon>
        <taxon>Metazoa</taxon>
        <taxon>Ecdysozoa</taxon>
        <taxon>Arthropoda</taxon>
        <taxon>Hexapoda</taxon>
        <taxon>Insecta</taxon>
        <taxon>Pterygota</taxon>
        <taxon>Neoptera</taxon>
        <taxon>Endopterygota</taxon>
        <taxon>Lepidoptera</taxon>
        <taxon>Glossata</taxon>
        <taxon>Ditrysia</taxon>
        <taxon>Tineoidea</taxon>
        <taxon>Psychidae</taxon>
        <taxon>Oiketicinae</taxon>
        <taxon>Eumeta</taxon>
    </lineage>
</organism>
<proteinExistence type="predicted"/>
<evidence type="ECO:0000313" key="2">
    <source>
        <dbReference type="Proteomes" id="UP000299102"/>
    </source>
</evidence>